<evidence type="ECO:0000256" key="1">
    <source>
        <dbReference type="SAM" id="MobiDB-lite"/>
    </source>
</evidence>
<dbReference type="EMBL" id="HBNS01056990">
    <property type="protein sequence ID" value="CAE4660899.1"/>
    <property type="molecule type" value="Transcribed_RNA"/>
</dbReference>
<evidence type="ECO:0000313" key="2">
    <source>
        <dbReference type="EMBL" id="CAE4660899.1"/>
    </source>
</evidence>
<feature type="compositionally biased region" description="Acidic residues" evidence="1">
    <location>
        <begin position="170"/>
        <end position="181"/>
    </location>
</feature>
<gene>
    <name evidence="2" type="ORF">DBRI00130_LOCUS41011</name>
</gene>
<sequence>MKKFNFPKFSPNFSPNFSPKFLQKKRIYGHSSSISKKSRKSKCVKTIDFSTTMSTTDSYNSLPPTESDEMSEYLPYALPSSIILPTKRSEVERMEALSPKAIPSSLTLFFDESSSSTRGGGQDVVNNNGFPEVSFSPWPSPVESTGSFEYSALASEIDFLGGDTPREGGDEAEEAEAEDECNSSSPVEANLREVKGGGL</sequence>
<reference evidence="2" key="1">
    <citation type="submission" date="2021-01" db="EMBL/GenBank/DDBJ databases">
        <authorList>
            <person name="Corre E."/>
            <person name="Pelletier E."/>
            <person name="Niang G."/>
            <person name="Scheremetjew M."/>
            <person name="Finn R."/>
            <person name="Kale V."/>
            <person name="Holt S."/>
            <person name="Cochrane G."/>
            <person name="Meng A."/>
            <person name="Brown T."/>
            <person name="Cohen L."/>
        </authorList>
    </citation>
    <scope>NUCLEOTIDE SEQUENCE</scope>
    <source>
        <strain evidence="2">GSO104</strain>
    </source>
</reference>
<feature type="region of interest" description="Disordered" evidence="1">
    <location>
        <begin position="159"/>
        <end position="199"/>
    </location>
</feature>
<feature type="compositionally biased region" description="Basic and acidic residues" evidence="1">
    <location>
        <begin position="190"/>
        <end position="199"/>
    </location>
</feature>
<organism evidence="2">
    <name type="scientific">Ditylum brightwellii</name>
    <dbReference type="NCBI Taxonomy" id="49249"/>
    <lineage>
        <taxon>Eukaryota</taxon>
        <taxon>Sar</taxon>
        <taxon>Stramenopiles</taxon>
        <taxon>Ochrophyta</taxon>
        <taxon>Bacillariophyta</taxon>
        <taxon>Mediophyceae</taxon>
        <taxon>Lithodesmiophycidae</taxon>
        <taxon>Lithodesmiales</taxon>
        <taxon>Lithodesmiaceae</taxon>
        <taxon>Ditylum</taxon>
    </lineage>
</organism>
<proteinExistence type="predicted"/>
<name>A0A7S4SZN0_9STRA</name>
<protein>
    <submittedName>
        <fullName evidence="2">Uncharacterized protein</fullName>
    </submittedName>
</protein>
<accession>A0A7S4SZN0</accession>
<dbReference type="AlphaFoldDB" id="A0A7S4SZN0"/>